<protein>
    <submittedName>
        <fullName evidence="2">TIM barrel protein</fullName>
    </submittedName>
</protein>
<proteinExistence type="predicted"/>
<dbReference type="InterPro" id="IPR050312">
    <property type="entry name" value="IolE/XylAMocC-like"/>
</dbReference>
<gene>
    <name evidence="2" type="ORF">U0C82_08505</name>
</gene>
<reference evidence="2 3" key="1">
    <citation type="submission" date="2023-12" db="EMBL/GenBank/DDBJ databases">
        <title>Description of Novel Strain Fulvimarina sp. 2208YS6-2-32 isolated from Uroteuthis (Photololigo) edulis.</title>
        <authorList>
            <person name="Park J.-S."/>
        </authorList>
    </citation>
    <scope>NUCLEOTIDE SEQUENCE [LARGE SCALE GENOMIC DNA]</scope>
    <source>
        <strain evidence="2 3">2208YS6-2-32</strain>
    </source>
</reference>
<dbReference type="Gene3D" id="3.20.20.150">
    <property type="entry name" value="Divalent-metal-dependent TIM barrel enzymes"/>
    <property type="match status" value="1"/>
</dbReference>
<evidence type="ECO:0000259" key="1">
    <source>
        <dbReference type="Pfam" id="PF01261"/>
    </source>
</evidence>
<comment type="caution">
    <text evidence="2">The sequence shown here is derived from an EMBL/GenBank/DDBJ whole genome shotgun (WGS) entry which is preliminary data.</text>
</comment>
<name>A0ABU5I1C5_9HYPH</name>
<dbReference type="SUPFAM" id="SSF51658">
    <property type="entry name" value="Xylose isomerase-like"/>
    <property type="match status" value="1"/>
</dbReference>
<feature type="domain" description="Xylose isomerase-like TIM barrel" evidence="1">
    <location>
        <begin position="19"/>
        <end position="258"/>
    </location>
</feature>
<dbReference type="PANTHER" id="PTHR12110:SF48">
    <property type="entry name" value="BLL3656 PROTEIN"/>
    <property type="match status" value="1"/>
</dbReference>
<dbReference type="PANTHER" id="PTHR12110">
    <property type="entry name" value="HYDROXYPYRUVATE ISOMERASE"/>
    <property type="match status" value="1"/>
</dbReference>
<dbReference type="PIRSF" id="PIRSF036778">
    <property type="entry name" value="UCP036778"/>
    <property type="match status" value="1"/>
</dbReference>
<dbReference type="EMBL" id="JAXLPB010000002">
    <property type="protein sequence ID" value="MDY8109183.1"/>
    <property type="molecule type" value="Genomic_DNA"/>
</dbReference>
<keyword evidence="3" id="KW-1185">Reference proteome</keyword>
<dbReference type="Proteomes" id="UP001294412">
    <property type="component" value="Unassembled WGS sequence"/>
</dbReference>
<dbReference type="Pfam" id="PF01261">
    <property type="entry name" value="AP_endonuc_2"/>
    <property type="match status" value="1"/>
</dbReference>
<dbReference type="InterPro" id="IPR014621">
    <property type="entry name" value="UCP036778_sugar_epimerase"/>
</dbReference>
<dbReference type="RefSeq" id="WP_322186637.1">
    <property type="nucleotide sequence ID" value="NZ_JAXLPB010000002.1"/>
</dbReference>
<organism evidence="2 3">
    <name type="scientific">Fulvimarina uroteuthidis</name>
    <dbReference type="NCBI Taxonomy" id="3098149"/>
    <lineage>
        <taxon>Bacteria</taxon>
        <taxon>Pseudomonadati</taxon>
        <taxon>Pseudomonadota</taxon>
        <taxon>Alphaproteobacteria</taxon>
        <taxon>Hyphomicrobiales</taxon>
        <taxon>Aurantimonadaceae</taxon>
        <taxon>Fulvimarina</taxon>
    </lineage>
</organism>
<dbReference type="InterPro" id="IPR013022">
    <property type="entry name" value="Xyl_isomerase-like_TIM-brl"/>
</dbReference>
<dbReference type="InterPro" id="IPR036237">
    <property type="entry name" value="Xyl_isomerase-like_sf"/>
</dbReference>
<sequence>MTFAINHICTPGLRLDGFFAMARRLGCDLVEIRNDIPDVIGSTSPQTVKAAAEAAGVTILSINALYPFNVPSDDLAARAMRMADYAKACGARALVMCPLNEGTPVPRADMVAALATLAPILRDRGLTGLVEPLGFPVSSLRRKADAIAAIEAADGADVFRLVHDTFHHHLAGEAEIFPDRTGLVHISGVVDPDVAVDDMRDGHRVLVDAGDRLGNLDQIRALREGGYEGPFSFEPFAQSFHDLSDPEAALRDSIAFIAAGLGRAKAAE</sequence>
<evidence type="ECO:0000313" key="2">
    <source>
        <dbReference type="EMBL" id="MDY8109183.1"/>
    </source>
</evidence>
<accession>A0ABU5I1C5</accession>
<evidence type="ECO:0000313" key="3">
    <source>
        <dbReference type="Proteomes" id="UP001294412"/>
    </source>
</evidence>